<evidence type="ECO:0000313" key="2">
    <source>
        <dbReference type="EMBL" id="CAF3202037.1"/>
    </source>
</evidence>
<dbReference type="InterPro" id="IPR044398">
    <property type="entry name" value="Globin-sensor_dom"/>
</dbReference>
<gene>
    <name evidence="4" type="ORF">GRG538_LOCUS14042</name>
    <name evidence="5" type="ORF">HFQ381_LOCUS2489</name>
    <name evidence="3" type="ORF">LUA448_LOCUS3690</name>
    <name evidence="7" type="ORF">QYT958_LOCUS18143</name>
    <name evidence="2" type="ORF">TIS948_LOCUS12644</name>
    <name evidence="6" type="ORF">UJA718_LOCUS10802</name>
</gene>
<comment type="caution">
    <text evidence="2">The sequence shown here is derived from an EMBL/GenBank/DDBJ whole genome shotgun (WGS) entry which is preliminary data.</text>
</comment>
<dbReference type="Proteomes" id="UP000663848">
    <property type="component" value="Unassembled WGS sequence"/>
</dbReference>
<protein>
    <recommendedName>
        <fullName evidence="1">Globin-sensor domain-containing protein</fullName>
    </recommendedName>
</protein>
<dbReference type="EMBL" id="CAJOBP010001288">
    <property type="protein sequence ID" value="CAF4271437.1"/>
    <property type="molecule type" value="Genomic_DNA"/>
</dbReference>
<dbReference type="OrthoDB" id="10027058at2759"/>
<dbReference type="EMBL" id="CAJOBR010002836">
    <property type="protein sequence ID" value="CAF4707285.1"/>
    <property type="molecule type" value="Genomic_DNA"/>
</dbReference>
<dbReference type="Proteomes" id="UP000663872">
    <property type="component" value="Unassembled WGS sequence"/>
</dbReference>
<evidence type="ECO:0000313" key="8">
    <source>
        <dbReference type="Proteomes" id="UP000663825"/>
    </source>
</evidence>
<dbReference type="Proteomes" id="UP000663873">
    <property type="component" value="Unassembled WGS sequence"/>
</dbReference>
<dbReference type="Proteomes" id="UP000663851">
    <property type="component" value="Unassembled WGS sequence"/>
</dbReference>
<dbReference type="Proteomes" id="UP000663833">
    <property type="component" value="Unassembled WGS sequence"/>
</dbReference>
<accession>A0A817QDY1</accession>
<dbReference type="EMBL" id="CAJNXB010001920">
    <property type="protein sequence ID" value="CAF3202037.1"/>
    <property type="molecule type" value="Genomic_DNA"/>
</dbReference>
<name>A0A817QDY1_9BILA</name>
<dbReference type="Gene3D" id="1.10.490.10">
    <property type="entry name" value="Globins"/>
    <property type="match status" value="1"/>
</dbReference>
<sequence>MAEHIDKSRLNIDLRYHYDYIAKFLNFTKDDIHTMNTLAPILFPYIPHIAEIAYAKLCSFDVTKRCFPVSSDEDTNDSSLDSESVFTPICSETDVFRDIFSIYLKRILIQNEWNDTFIKYLSEMGELYGGKNYCKVVNIDYIHLNALIGCIENIMIETILKLENFDLKKKRAGVRALNKFFWIQSNLLTIHYSS</sequence>
<dbReference type="EMBL" id="CAJNYD010000214">
    <property type="protein sequence ID" value="CAF3230063.1"/>
    <property type="molecule type" value="Genomic_DNA"/>
</dbReference>
<dbReference type="InterPro" id="IPR012292">
    <property type="entry name" value="Globin/Proto"/>
</dbReference>
<evidence type="ECO:0000313" key="6">
    <source>
        <dbReference type="EMBL" id="CAF4271437.1"/>
    </source>
</evidence>
<evidence type="ECO:0000313" key="5">
    <source>
        <dbReference type="EMBL" id="CAF4122880.1"/>
    </source>
</evidence>
<dbReference type="EMBL" id="CAJOBO010000081">
    <property type="protein sequence ID" value="CAF4122880.1"/>
    <property type="molecule type" value="Genomic_DNA"/>
</dbReference>
<evidence type="ECO:0000313" key="9">
    <source>
        <dbReference type="Proteomes" id="UP000663873"/>
    </source>
</evidence>
<feature type="domain" description="Globin-sensor" evidence="1">
    <location>
        <begin position="18"/>
        <end position="193"/>
    </location>
</feature>
<dbReference type="EMBL" id="CAJNYT010002129">
    <property type="protein sequence ID" value="CAF3448581.1"/>
    <property type="molecule type" value="Genomic_DNA"/>
</dbReference>
<evidence type="ECO:0000259" key="1">
    <source>
        <dbReference type="Pfam" id="PF11563"/>
    </source>
</evidence>
<reference evidence="2" key="1">
    <citation type="submission" date="2021-02" db="EMBL/GenBank/DDBJ databases">
        <authorList>
            <person name="Nowell W R."/>
        </authorList>
    </citation>
    <scope>NUCLEOTIDE SEQUENCE</scope>
</reference>
<evidence type="ECO:0000313" key="4">
    <source>
        <dbReference type="EMBL" id="CAF3448581.1"/>
    </source>
</evidence>
<dbReference type="Pfam" id="PF11563">
    <property type="entry name" value="Protoglobin"/>
    <property type="match status" value="1"/>
</dbReference>
<keyword evidence="9" id="KW-1185">Reference proteome</keyword>
<evidence type="ECO:0000313" key="7">
    <source>
        <dbReference type="EMBL" id="CAF4707285.1"/>
    </source>
</evidence>
<dbReference type="Proteomes" id="UP000663825">
    <property type="component" value="Unassembled WGS sequence"/>
</dbReference>
<organism evidence="2 8">
    <name type="scientific">Rotaria socialis</name>
    <dbReference type="NCBI Taxonomy" id="392032"/>
    <lineage>
        <taxon>Eukaryota</taxon>
        <taxon>Metazoa</taxon>
        <taxon>Spiralia</taxon>
        <taxon>Gnathifera</taxon>
        <taxon>Rotifera</taxon>
        <taxon>Eurotatoria</taxon>
        <taxon>Bdelloidea</taxon>
        <taxon>Philodinida</taxon>
        <taxon>Philodinidae</taxon>
        <taxon>Rotaria</taxon>
    </lineage>
</organism>
<dbReference type="AlphaFoldDB" id="A0A817QDY1"/>
<dbReference type="PANTHER" id="PTHR42071">
    <property type="entry name" value="PROTOGLOBIN DOMAIN-CONTAINING PROTEIN"/>
    <property type="match status" value="1"/>
</dbReference>
<proteinExistence type="predicted"/>
<dbReference type="GO" id="GO:0019825">
    <property type="term" value="F:oxygen binding"/>
    <property type="evidence" value="ECO:0007669"/>
    <property type="project" value="InterPro"/>
</dbReference>
<dbReference type="PANTHER" id="PTHR42071:SF1">
    <property type="entry name" value="GLOBIN-SENSOR DOMAIN-CONTAINING PROTEIN"/>
    <property type="match status" value="1"/>
</dbReference>
<dbReference type="GO" id="GO:0020037">
    <property type="term" value="F:heme binding"/>
    <property type="evidence" value="ECO:0007669"/>
    <property type="project" value="InterPro"/>
</dbReference>
<evidence type="ECO:0000313" key="3">
    <source>
        <dbReference type="EMBL" id="CAF3230063.1"/>
    </source>
</evidence>